<sequence length="120" mass="13492">MKKEDIKSLVAERLLKLEHITDGADIAAAKVTSRLNDLERESNSLRDDQTYVKAQSIRNKVVFIGVPETENKSPETNEQGEDTEKTSERFTQILLRELQTLSSLRGSTNRLGNTGRFSPS</sequence>
<reference evidence="2" key="1">
    <citation type="journal article" date="2019" name="bioRxiv">
        <title>The Genome of the Zebra Mussel, Dreissena polymorpha: A Resource for Invasive Species Research.</title>
        <authorList>
            <person name="McCartney M.A."/>
            <person name="Auch B."/>
            <person name="Kono T."/>
            <person name="Mallez S."/>
            <person name="Zhang Y."/>
            <person name="Obille A."/>
            <person name="Becker A."/>
            <person name="Abrahante J.E."/>
            <person name="Garbe J."/>
            <person name="Badalamenti J.P."/>
            <person name="Herman A."/>
            <person name="Mangelson H."/>
            <person name="Liachko I."/>
            <person name="Sullivan S."/>
            <person name="Sone E.D."/>
            <person name="Koren S."/>
            <person name="Silverstein K.A.T."/>
            <person name="Beckman K.B."/>
            <person name="Gohl D.M."/>
        </authorList>
    </citation>
    <scope>NUCLEOTIDE SEQUENCE</scope>
    <source>
        <strain evidence="2">Duluth1</strain>
        <tissue evidence="2">Whole animal</tissue>
    </source>
</reference>
<evidence type="ECO:0000256" key="1">
    <source>
        <dbReference type="SAM" id="MobiDB-lite"/>
    </source>
</evidence>
<feature type="region of interest" description="Disordered" evidence="1">
    <location>
        <begin position="65"/>
        <end position="86"/>
    </location>
</feature>
<comment type="caution">
    <text evidence="2">The sequence shown here is derived from an EMBL/GenBank/DDBJ whole genome shotgun (WGS) entry which is preliminary data.</text>
</comment>
<gene>
    <name evidence="2" type="ORF">DPMN_035085</name>
</gene>
<reference evidence="2" key="2">
    <citation type="submission" date="2020-11" db="EMBL/GenBank/DDBJ databases">
        <authorList>
            <person name="McCartney M.A."/>
            <person name="Auch B."/>
            <person name="Kono T."/>
            <person name="Mallez S."/>
            <person name="Becker A."/>
            <person name="Gohl D.M."/>
            <person name="Silverstein K.A.T."/>
            <person name="Koren S."/>
            <person name="Bechman K.B."/>
            <person name="Herman A."/>
            <person name="Abrahante J.E."/>
            <person name="Garbe J."/>
        </authorList>
    </citation>
    <scope>NUCLEOTIDE SEQUENCE</scope>
    <source>
        <strain evidence="2">Duluth1</strain>
        <tissue evidence="2">Whole animal</tissue>
    </source>
</reference>
<proteinExistence type="predicted"/>
<dbReference type="Proteomes" id="UP000828390">
    <property type="component" value="Unassembled WGS sequence"/>
</dbReference>
<protein>
    <submittedName>
        <fullName evidence="2">Uncharacterized protein</fullName>
    </submittedName>
</protein>
<keyword evidence="3" id="KW-1185">Reference proteome</keyword>
<name>A0A9D4M8V4_DREPO</name>
<organism evidence="2 3">
    <name type="scientific">Dreissena polymorpha</name>
    <name type="common">Zebra mussel</name>
    <name type="synonym">Mytilus polymorpha</name>
    <dbReference type="NCBI Taxonomy" id="45954"/>
    <lineage>
        <taxon>Eukaryota</taxon>
        <taxon>Metazoa</taxon>
        <taxon>Spiralia</taxon>
        <taxon>Lophotrochozoa</taxon>
        <taxon>Mollusca</taxon>
        <taxon>Bivalvia</taxon>
        <taxon>Autobranchia</taxon>
        <taxon>Heteroconchia</taxon>
        <taxon>Euheterodonta</taxon>
        <taxon>Imparidentia</taxon>
        <taxon>Neoheterodontei</taxon>
        <taxon>Myida</taxon>
        <taxon>Dreissenoidea</taxon>
        <taxon>Dreissenidae</taxon>
        <taxon>Dreissena</taxon>
    </lineage>
</organism>
<dbReference type="EMBL" id="JAIWYP010000002">
    <property type="protein sequence ID" value="KAH3871870.1"/>
    <property type="molecule type" value="Genomic_DNA"/>
</dbReference>
<dbReference type="AlphaFoldDB" id="A0A9D4M8V4"/>
<accession>A0A9D4M8V4</accession>
<evidence type="ECO:0000313" key="3">
    <source>
        <dbReference type="Proteomes" id="UP000828390"/>
    </source>
</evidence>
<evidence type="ECO:0000313" key="2">
    <source>
        <dbReference type="EMBL" id="KAH3871870.1"/>
    </source>
</evidence>